<protein>
    <submittedName>
        <fullName evidence="2">Uncharacterized protein</fullName>
    </submittedName>
</protein>
<proteinExistence type="predicted"/>
<accession>A0A853DDH7</accession>
<name>A0A853DDH7_9MICO</name>
<sequence length="106" mass="11211">MTISTGDPVLGMVSRDRMLVLHEDGHPLTAEQQHLMEQGNSAVRWFNGLMLVSALFLVALFTSLTTHHPALVGVAALLYIAAVGVGLGVFIRSRLAASSDQSAAPS</sequence>
<feature type="transmembrane region" description="Helical" evidence="1">
    <location>
        <begin position="45"/>
        <end position="64"/>
    </location>
</feature>
<evidence type="ECO:0000256" key="1">
    <source>
        <dbReference type="SAM" id="Phobius"/>
    </source>
</evidence>
<comment type="caution">
    <text evidence="2">The sequence shown here is derived from an EMBL/GenBank/DDBJ whole genome shotgun (WGS) entry which is preliminary data.</text>
</comment>
<keyword evidence="1" id="KW-0812">Transmembrane</keyword>
<evidence type="ECO:0000313" key="2">
    <source>
        <dbReference type="EMBL" id="NYJ75626.1"/>
    </source>
</evidence>
<feature type="transmembrane region" description="Helical" evidence="1">
    <location>
        <begin position="70"/>
        <end position="91"/>
    </location>
</feature>
<evidence type="ECO:0000313" key="3">
    <source>
        <dbReference type="Proteomes" id="UP000571817"/>
    </source>
</evidence>
<reference evidence="2 3" key="1">
    <citation type="submission" date="2020-07" db="EMBL/GenBank/DDBJ databases">
        <title>Sequencing the genomes of 1000 actinobacteria strains.</title>
        <authorList>
            <person name="Klenk H.-P."/>
        </authorList>
    </citation>
    <scope>NUCLEOTIDE SEQUENCE [LARGE SCALE GENOMIC DNA]</scope>
    <source>
        <strain evidence="2 3">DSM 29531</strain>
    </source>
</reference>
<keyword evidence="1" id="KW-0472">Membrane</keyword>
<dbReference type="RefSeq" id="WP_179482450.1">
    <property type="nucleotide sequence ID" value="NZ_JACCFW010000001.1"/>
</dbReference>
<dbReference type="Proteomes" id="UP000571817">
    <property type="component" value="Unassembled WGS sequence"/>
</dbReference>
<organism evidence="2 3">
    <name type="scientific">Allobranchiibius huperziae</name>
    <dbReference type="NCBI Taxonomy" id="1874116"/>
    <lineage>
        <taxon>Bacteria</taxon>
        <taxon>Bacillati</taxon>
        <taxon>Actinomycetota</taxon>
        <taxon>Actinomycetes</taxon>
        <taxon>Micrococcales</taxon>
        <taxon>Dermacoccaceae</taxon>
        <taxon>Allobranchiibius</taxon>
    </lineage>
</organism>
<dbReference type="AlphaFoldDB" id="A0A853DDH7"/>
<keyword evidence="1" id="KW-1133">Transmembrane helix</keyword>
<dbReference type="EMBL" id="JACCFW010000001">
    <property type="protein sequence ID" value="NYJ75626.1"/>
    <property type="molecule type" value="Genomic_DNA"/>
</dbReference>
<gene>
    <name evidence="2" type="ORF">HNR15_002589</name>
</gene>
<keyword evidence="3" id="KW-1185">Reference proteome</keyword>